<sequence>MKRLFDPFFIGYGALWSIVHVARYYKYPLPWLNGHLTDCIAVPAIAHLALTFTKVYILRNSRYTYPLSYLLFIAAYVAIAFEWVMPLISPRYTGDIWDVLAYFVGAFFYYFVHAKYIVYKRSTLK</sequence>
<dbReference type="EMBL" id="QLLL01000008">
    <property type="protein sequence ID" value="RAJ00424.1"/>
    <property type="molecule type" value="Genomic_DNA"/>
</dbReference>
<dbReference type="AlphaFoldDB" id="A0A327Q962"/>
<organism evidence="2 3">
    <name type="scientific">Chitinophaga skermanii</name>
    <dbReference type="NCBI Taxonomy" id="331697"/>
    <lineage>
        <taxon>Bacteria</taxon>
        <taxon>Pseudomonadati</taxon>
        <taxon>Bacteroidota</taxon>
        <taxon>Chitinophagia</taxon>
        <taxon>Chitinophagales</taxon>
        <taxon>Chitinophagaceae</taxon>
        <taxon>Chitinophaga</taxon>
    </lineage>
</organism>
<keyword evidence="1" id="KW-1133">Transmembrane helix</keyword>
<protein>
    <recommendedName>
        <fullName evidence="4">Magnesium citrate secondary transporter</fullName>
    </recommendedName>
</protein>
<reference evidence="2 3" key="1">
    <citation type="submission" date="2018-06" db="EMBL/GenBank/DDBJ databases">
        <title>Genomic Encyclopedia of Archaeal and Bacterial Type Strains, Phase II (KMG-II): from individual species to whole genera.</title>
        <authorList>
            <person name="Goeker M."/>
        </authorList>
    </citation>
    <scope>NUCLEOTIDE SEQUENCE [LARGE SCALE GENOMIC DNA]</scope>
    <source>
        <strain evidence="2 3">DSM 23857</strain>
    </source>
</reference>
<evidence type="ECO:0000313" key="2">
    <source>
        <dbReference type="EMBL" id="RAJ00424.1"/>
    </source>
</evidence>
<evidence type="ECO:0000256" key="1">
    <source>
        <dbReference type="SAM" id="Phobius"/>
    </source>
</evidence>
<dbReference type="OrthoDB" id="1447802at2"/>
<gene>
    <name evidence="2" type="ORF">LX64_04130</name>
</gene>
<keyword evidence="3" id="KW-1185">Reference proteome</keyword>
<dbReference type="RefSeq" id="WP_111599539.1">
    <property type="nucleotide sequence ID" value="NZ_QLLL01000008.1"/>
</dbReference>
<proteinExistence type="predicted"/>
<comment type="caution">
    <text evidence="2">The sequence shown here is derived from an EMBL/GenBank/DDBJ whole genome shotgun (WGS) entry which is preliminary data.</text>
</comment>
<dbReference type="Proteomes" id="UP000249547">
    <property type="component" value="Unassembled WGS sequence"/>
</dbReference>
<feature type="transmembrane region" description="Helical" evidence="1">
    <location>
        <begin position="100"/>
        <end position="119"/>
    </location>
</feature>
<feature type="transmembrane region" description="Helical" evidence="1">
    <location>
        <begin position="7"/>
        <end position="25"/>
    </location>
</feature>
<keyword evidence="1" id="KW-0472">Membrane</keyword>
<feature type="transmembrane region" description="Helical" evidence="1">
    <location>
        <begin position="69"/>
        <end position="88"/>
    </location>
</feature>
<accession>A0A327Q962</accession>
<keyword evidence="1" id="KW-0812">Transmembrane</keyword>
<evidence type="ECO:0000313" key="3">
    <source>
        <dbReference type="Proteomes" id="UP000249547"/>
    </source>
</evidence>
<feature type="transmembrane region" description="Helical" evidence="1">
    <location>
        <begin position="40"/>
        <end position="57"/>
    </location>
</feature>
<name>A0A327Q962_9BACT</name>
<evidence type="ECO:0008006" key="4">
    <source>
        <dbReference type="Google" id="ProtNLM"/>
    </source>
</evidence>